<proteinExistence type="predicted"/>
<protein>
    <submittedName>
        <fullName evidence="1">Uncharacterized protein</fullName>
    </submittedName>
</protein>
<comment type="caution">
    <text evidence="1">The sequence shown here is derived from an EMBL/GenBank/DDBJ whole genome shotgun (WGS) entry which is preliminary data.</text>
</comment>
<reference evidence="1 2" key="1">
    <citation type="submission" date="2017-12" db="EMBL/GenBank/DDBJ databases">
        <title>Comparative genomics of Botrytis spp.</title>
        <authorList>
            <person name="Valero-Jimenez C.A."/>
            <person name="Tapia P."/>
            <person name="Veloso J."/>
            <person name="Silva-Moreno E."/>
            <person name="Staats M."/>
            <person name="Valdes J.H."/>
            <person name="Van Kan J.A.L."/>
        </authorList>
    </citation>
    <scope>NUCLEOTIDE SEQUENCE [LARGE SCALE GENOMIC DNA]</scope>
    <source>
        <strain evidence="1 2">Bt9001</strain>
    </source>
</reference>
<dbReference type="AlphaFoldDB" id="A0A4Z1EYX5"/>
<evidence type="ECO:0000313" key="1">
    <source>
        <dbReference type="EMBL" id="TGO15992.1"/>
    </source>
</evidence>
<dbReference type="OrthoDB" id="3799483at2759"/>
<organism evidence="1 2">
    <name type="scientific">Botrytis tulipae</name>
    <dbReference type="NCBI Taxonomy" id="87230"/>
    <lineage>
        <taxon>Eukaryota</taxon>
        <taxon>Fungi</taxon>
        <taxon>Dikarya</taxon>
        <taxon>Ascomycota</taxon>
        <taxon>Pezizomycotina</taxon>
        <taxon>Leotiomycetes</taxon>
        <taxon>Helotiales</taxon>
        <taxon>Sclerotiniaceae</taxon>
        <taxon>Botrytis</taxon>
    </lineage>
</organism>
<keyword evidence="2" id="KW-1185">Reference proteome</keyword>
<gene>
    <name evidence="1" type="ORF">BTUL_0033g00300</name>
</gene>
<dbReference type="Proteomes" id="UP000297777">
    <property type="component" value="Unassembled WGS sequence"/>
</dbReference>
<accession>A0A4Z1EYX5</accession>
<sequence length="390" mass="45106">MDLTYAPKAKAVPAAMARAFKKLAENEDVMKEILEQCKASMFFDKGARKTKARREATRGEFELNHNYLEQRDVQHVKQYLGFTILQISDKPKAGVLYQRMHGLYWWAIRFILGFLNDYGVWHSIITDHIAWLAVHHGLATENRQKNNPGDTELEVMYNYSIKQADSNLLQHYFAYLVTFITSVRPGSITVCPNYEANKEKGILIDETLIWSDVEFYVSLCEYFFRFVKGYRDPHGKSRFDPHRTFTFLPIKTTRYHLDVAFVLTGLAFQRRLFGSELPTIESLHLCKTFHIPKIDAVNVNPVLLQTIKGDYLFENVAMREPALNPRLQTTLSALGFFQYFTIYSFRRTAIAETRQLEGTKEARELTTHAPGTANIYAYDNLGMADKDLQH</sequence>
<name>A0A4Z1EYX5_9HELO</name>
<dbReference type="EMBL" id="PQXH01000033">
    <property type="protein sequence ID" value="TGO15992.1"/>
    <property type="molecule type" value="Genomic_DNA"/>
</dbReference>
<evidence type="ECO:0000313" key="2">
    <source>
        <dbReference type="Proteomes" id="UP000297777"/>
    </source>
</evidence>